<evidence type="ECO:0000256" key="1">
    <source>
        <dbReference type="ARBA" id="ARBA00004323"/>
    </source>
</evidence>
<dbReference type="GO" id="GO:0008146">
    <property type="term" value="F:sulfotransferase activity"/>
    <property type="evidence" value="ECO:0007669"/>
    <property type="project" value="InterPro"/>
</dbReference>
<keyword evidence="9" id="KW-0735">Signal-anchor</keyword>
<dbReference type="AlphaFoldDB" id="A0AAW0SXM1"/>
<keyword evidence="9" id="KW-0119">Carbohydrate metabolism</keyword>
<evidence type="ECO:0000256" key="7">
    <source>
        <dbReference type="ARBA" id="ARBA00023136"/>
    </source>
</evidence>
<comment type="similarity">
    <text evidence="2 9">Belongs to the sulfotransferase 2 family.</text>
</comment>
<dbReference type="Proteomes" id="UP001487740">
    <property type="component" value="Unassembled WGS sequence"/>
</dbReference>
<organism evidence="10 11">
    <name type="scientific">Scylla paramamosain</name>
    <name type="common">Mud crab</name>
    <dbReference type="NCBI Taxonomy" id="85552"/>
    <lineage>
        <taxon>Eukaryota</taxon>
        <taxon>Metazoa</taxon>
        <taxon>Ecdysozoa</taxon>
        <taxon>Arthropoda</taxon>
        <taxon>Crustacea</taxon>
        <taxon>Multicrustacea</taxon>
        <taxon>Malacostraca</taxon>
        <taxon>Eumalacostraca</taxon>
        <taxon>Eucarida</taxon>
        <taxon>Decapoda</taxon>
        <taxon>Pleocyemata</taxon>
        <taxon>Brachyura</taxon>
        <taxon>Eubrachyura</taxon>
        <taxon>Portunoidea</taxon>
        <taxon>Portunidae</taxon>
        <taxon>Portuninae</taxon>
        <taxon>Scylla</taxon>
    </lineage>
</organism>
<comment type="subcellular location">
    <subcellularLocation>
        <location evidence="1 9">Golgi apparatus membrane</location>
        <topology evidence="1 9">Single-pass type II membrane protein</topology>
    </subcellularLocation>
</comment>
<evidence type="ECO:0000256" key="3">
    <source>
        <dbReference type="ARBA" id="ARBA00022679"/>
    </source>
</evidence>
<gene>
    <name evidence="10" type="ORF">O3P69_019635</name>
</gene>
<keyword evidence="11" id="KW-1185">Reference proteome</keyword>
<keyword evidence="5" id="KW-1133">Transmembrane helix</keyword>
<evidence type="ECO:0000256" key="5">
    <source>
        <dbReference type="ARBA" id="ARBA00022989"/>
    </source>
</evidence>
<comment type="caution">
    <text evidence="10">The sequence shown here is derived from an EMBL/GenBank/DDBJ whole genome shotgun (WGS) entry which is preliminary data.</text>
</comment>
<dbReference type="GO" id="GO:0016051">
    <property type="term" value="P:carbohydrate biosynthetic process"/>
    <property type="evidence" value="ECO:0007669"/>
    <property type="project" value="InterPro"/>
</dbReference>
<dbReference type="InterPro" id="IPR005331">
    <property type="entry name" value="Sulfotransferase"/>
</dbReference>
<keyword evidence="8 9" id="KW-0325">Glycoprotein</keyword>
<protein>
    <recommendedName>
        <fullName evidence="9">Carbohydrate sulfotransferase</fullName>
        <ecNumber evidence="9">2.8.2.-</ecNumber>
    </recommendedName>
</protein>
<dbReference type="PANTHER" id="PTHR12137">
    <property type="entry name" value="CARBOHYDRATE SULFOTRANSFERASE"/>
    <property type="match status" value="1"/>
</dbReference>
<dbReference type="InterPro" id="IPR018011">
    <property type="entry name" value="Carb_sulfotrans_8-10"/>
</dbReference>
<keyword evidence="7" id="KW-0472">Membrane</keyword>
<evidence type="ECO:0000256" key="6">
    <source>
        <dbReference type="ARBA" id="ARBA00023034"/>
    </source>
</evidence>
<evidence type="ECO:0000313" key="11">
    <source>
        <dbReference type="Proteomes" id="UP001487740"/>
    </source>
</evidence>
<evidence type="ECO:0000256" key="8">
    <source>
        <dbReference type="ARBA" id="ARBA00023180"/>
    </source>
</evidence>
<evidence type="ECO:0000256" key="9">
    <source>
        <dbReference type="RuleBase" id="RU364020"/>
    </source>
</evidence>
<evidence type="ECO:0000256" key="4">
    <source>
        <dbReference type="ARBA" id="ARBA00022692"/>
    </source>
</evidence>
<sequence length="262" mass="30149">MEQYSPSQIDVKEMSGEMEERRRKVEERCREVLTMEERQKEINSNEFLISDKYKLIWCNIFKSASSTWMYNFLLMGGKQAEDPERNCAIPRVQGQDRDYSALLQTTSLPDHQEIPIEGGEGRKQFDFVSYLLDEESEGKPPNEHWAPYYTFCSPCAASFDLVLRFETLHKDEMFLLEKVPGLSQVVSPKVMHNSHFNYTALTASYFTQLSSQQLLGLTDLRNARTPYTPVKCALKAYVQVFTYTPAASPHQPISARVPALHL</sequence>
<proteinExistence type="inferred from homology"/>
<evidence type="ECO:0000313" key="10">
    <source>
        <dbReference type="EMBL" id="KAK8379758.1"/>
    </source>
</evidence>
<name>A0AAW0SXM1_SCYPA</name>
<accession>A0AAW0SXM1</accession>
<dbReference type="EC" id="2.8.2.-" evidence="9"/>
<dbReference type="GO" id="GO:0000139">
    <property type="term" value="C:Golgi membrane"/>
    <property type="evidence" value="ECO:0007669"/>
    <property type="project" value="UniProtKB-SubCell"/>
</dbReference>
<keyword evidence="4" id="KW-0812">Transmembrane</keyword>
<keyword evidence="3 9" id="KW-0808">Transferase</keyword>
<dbReference type="EMBL" id="JARAKH010000043">
    <property type="protein sequence ID" value="KAK8379758.1"/>
    <property type="molecule type" value="Genomic_DNA"/>
</dbReference>
<dbReference type="Pfam" id="PF03567">
    <property type="entry name" value="Sulfotransfer_2"/>
    <property type="match status" value="2"/>
</dbReference>
<reference evidence="10 11" key="1">
    <citation type="submission" date="2023-03" db="EMBL/GenBank/DDBJ databases">
        <title>High-quality genome of Scylla paramamosain provides insights in environmental adaptation.</title>
        <authorList>
            <person name="Zhang L."/>
        </authorList>
    </citation>
    <scope>NUCLEOTIDE SEQUENCE [LARGE SCALE GENOMIC DNA]</scope>
    <source>
        <strain evidence="10">LZ_2023a</strain>
        <tissue evidence="10">Muscle</tissue>
    </source>
</reference>
<evidence type="ECO:0000256" key="2">
    <source>
        <dbReference type="ARBA" id="ARBA00006339"/>
    </source>
</evidence>
<keyword evidence="6 9" id="KW-0333">Golgi apparatus</keyword>
<dbReference type="PANTHER" id="PTHR12137:SF63">
    <property type="entry name" value="CARBOHYDRATE SULFOTRANSFERASE"/>
    <property type="match status" value="1"/>
</dbReference>